<evidence type="ECO:0000313" key="2">
    <source>
        <dbReference type="Proteomes" id="UP000294562"/>
    </source>
</evidence>
<feature type="non-terminal residue" evidence="1">
    <location>
        <position position="287"/>
    </location>
</feature>
<sequence length="287" mass="30183">MTGSFGGGLPSGTWRDRWVARIAGTSARRARLGSVPPPPVTGDAKRGLGIVNGQISLGHSRLVPVAEGTFWSQTAPTRAFEADRQCFFWLDDLAALGTGPARKLARAWVAQWFTAQGHGKGPGWTLPVVAARLERLVAHAEWLLSGREGVSAPRFERSLSRHCRFAAARFATLPNGPEGLAVAARLVAASARLEGTDILLARAQDALDRACKTLIGPNGTIAGRAPKTLADAMCFMAEAAQALNDAGLGPHPEHARALIRTAPVVRALRHSNGALARFHGGGGGHVA</sequence>
<evidence type="ECO:0000313" key="1">
    <source>
        <dbReference type="EMBL" id="TDL85046.1"/>
    </source>
</evidence>
<comment type="caution">
    <text evidence="1">The sequence shown here is derived from an EMBL/GenBank/DDBJ whole genome shotgun (WGS) entry which is preliminary data.</text>
</comment>
<evidence type="ECO:0008006" key="3">
    <source>
        <dbReference type="Google" id="ProtNLM"/>
    </source>
</evidence>
<name>A0A4R6ASC7_9RHOB</name>
<dbReference type="InterPro" id="IPR008929">
    <property type="entry name" value="Chondroitin_lyas"/>
</dbReference>
<dbReference type="Proteomes" id="UP000294562">
    <property type="component" value="Unassembled WGS sequence"/>
</dbReference>
<dbReference type="EMBL" id="SMZO01000051">
    <property type="protein sequence ID" value="TDL85046.1"/>
    <property type="molecule type" value="Genomic_DNA"/>
</dbReference>
<dbReference type="Gene3D" id="1.50.10.100">
    <property type="entry name" value="Chondroitin AC/alginate lyase"/>
    <property type="match status" value="1"/>
</dbReference>
<keyword evidence="2" id="KW-1185">Reference proteome</keyword>
<gene>
    <name evidence="1" type="ORF">E2L05_16545</name>
</gene>
<reference evidence="1 2" key="1">
    <citation type="submission" date="2019-03" db="EMBL/GenBank/DDBJ databases">
        <title>Rhodobacteraceae bacterium SM1902, a new member of the family Rhodobacteraceae isolated from Yantai.</title>
        <authorList>
            <person name="Sun Y."/>
        </authorList>
    </citation>
    <scope>NUCLEOTIDE SEQUENCE [LARGE SCALE GENOMIC DNA]</scope>
    <source>
        <strain evidence="1 2">SM1902</strain>
    </source>
</reference>
<organism evidence="1 2">
    <name type="scientific">Meridianimarinicoccus aquatilis</name>
    <dbReference type="NCBI Taxonomy" id="2552766"/>
    <lineage>
        <taxon>Bacteria</taxon>
        <taxon>Pseudomonadati</taxon>
        <taxon>Pseudomonadota</taxon>
        <taxon>Alphaproteobacteria</taxon>
        <taxon>Rhodobacterales</taxon>
        <taxon>Paracoccaceae</taxon>
        <taxon>Meridianimarinicoccus</taxon>
    </lineage>
</organism>
<protein>
    <recommendedName>
        <fullName evidence="3">Heparinase</fullName>
    </recommendedName>
</protein>
<accession>A0A4R6ASC7</accession>
<dbReference type="AlphaFoldDB" id="A0A4R6ASC7"/>
<proteinExistence type="predicted"/>